<dbReference type="AlphaFoldDB" id="A0A382KU65"/>
<protein>
    <recommendedName>
        <fullName evidence="3">Branched-chain amino acid ABC transporter permease</fullName>
    </recommendedName>
</protein>
<evidence type="ECO:0000256" key="1">
    <source>
        <dbReference type="SAM" id="Phobius"/>
    </source>
</evidence>
<feature type="non-terminal residue" evidence="2">
    <location>
        <position position="73"/>
    </location>
</feature>
<organism evidence="2">
    <name type="scientific">marine metagenome</name>
    <dbReference type="NCBI Taxonomy" id="408172"/>
    <lineage>
        <taxon>unclassified sequences</taxon>
        <taxon>metagenomes</taxon>
        <taxon>ecological metagenomes</taxon>
    </lineage>
</organism>
<accession>A0A382KU65</accession>
<feature type="transmembrane region" description="Helical" evidence="1">
    <location>
        <begin position="22"/>
        <end position="43"/>
    </location>
</feature>
<gene>
    <name evidence="2" type="ORF">METZ01_LOCUS281178</name>
</gene>
<keyword evidence="1" id="KW-0812">Transmembrane</keyword>
<keyword evidence="1" id="KW-0472">Membrane</keyword>
<name>A0A382KU65_9ZZZZ</name>
<proteinExistence type="predicted"/>
<reference evidence="2" key="1">
    <citation type="submission" date="2018-05" db="EMBL/GenBank/DDBJ databases">
        <authorList>
            <person name="Lanie J.A."/>
            <person name="Ng W.-L."/>
            <person name="Kazmierczak K.M."/>
            <person name="Andrzejewski T.M."/>
            <person name="Davidsen T.M."/>
            <person name="Wayne K.J."/>
            <person name="Tettelin H."/>
            <person name="Glass J.I."/>
            <person name="Rusch D."/>
            <person name="Podicherti R."/>
            <person name="Tsui H.-C.T."/>
            <person name="Winkler M.E."/>
        </authorList>
    </citation>
    <scope>NUCLEOTIDE SEQUENCE</scope>
</reference>
<keyword evidence="1" id="KW-1133">Transmembrane helix</keyword>
<dbReference type="EMBL" id="UINC01083023">
    <property type="protein sequence ID" value="SVC28324.1"/>
    <property type="molecule type" value="Genomic_DNA"/>
</dbReference>
<evidence type="ECO:0008006" key="3">
    <source>
        <dbReference type="Google" id="ProtNLM"/>
    </source>
</evidence>
<sequence length="73" mass="8197">MRFIFKTTYQQDIRMYRHGGDIFWYGLLMLALLVAPAVLDVYYIGELTLMAIFAIAGVGLMLLTGYTGQISLG</sequence>
<feature type="transmembrane region" description="Helical" evidence="1">
    <location>
        <begin position="49"/>
        <end position="68"/>
    </location>
</feature>
<evidence type="ECO:0000313" key="2">
    <source>
        <dbReference type="EMBL" id="SVC28324.1"/>
    </source>
</evidence>